<protein>
    <submittedName>
        <fullName evidence="9">DctM11</fullName>
    </submittedName>
</protein>
<feature type="transmembrane region" description="Helical" evidence="7">
    <location>
        <begin position="52"/>
        <end position="72"/>
    </location>
</feature>
<dbReference type="Proteomes" id="UP000000442">
    <property type="component" value="Chromosome"/>
</dbReference>
<dbReference type="PANTHER" id="PTHR33362:SF3">
    <property type="entry name" value="SIALIC ACID TRAP TRANSPORTER PERMEASE PROTEIN SIAT"/>
    <property type="match status" value="1"/>
</dbReference>
<keyword evidence="4 7" id="KW-0812">Transmembrane</keyword>
<evidence type="ECO:0000256" key="6">
    <source>
        <dbReference type="ARBA" id="ARBA00023136"/>
    </source>
</evidence>
<dbReference type="Pfam" id="PF06808">
    <property type="entry name" value="DctM"/>
    <property type="match status" value="1"/>
</dbReference>
<dbReference type="RefSeq" id="WP_015906510.1">
    <property type="nucleotide sequence ID" value="NC_012108.1"/>
</dbReference>
<gene>
    <name evidence="9" type="primary">dctM11</name>
    <name evidence="9" type="ordered locus">HRM2_47510</name>
</gene>
<evidence type="ECO:0000256" key="4">
    <source>
        <dbReference type="ARBA" id="ARBA00022692"/>
    </source>
</evidence>
<dbReference type="InterPro" id="IPR010656">
    <property type="entry name" value="DctM"/>
</dbReference>
<dbReference type="HOGENOM" id="CLU_019824_4_1_7"/>
<dbReference type="STRING" id="177437.HRM2_47510"/>
<reference evidence="9 10" key="1">
    <citation type="journal article" date="2009" name="Environ. Microbiol.">
        <title>Genome sequence of Desulfobacterium autotrophicum HRM2, a marine sulfate reducer oxidizing organic carbon completely to carbon dioxide.</title>
        <authorList>
            <person name="Strittmatter A.W."/>
            <person name="Liesegang H."/>
            <person name="Rabus R."/>
            <person name="Decker I."/>
            <person name="Amann J."/>
            <person name="Andres S."/>
            <person name="Henne A."/>
            <person name="Fricke W.F."/>
            <person name="Martinez-Arias R."/>
            <person name="Bartels D."/>
            <person name="Goesmann A."/>
            <person name="Krause L."/>
            <person name="Puehler A."/>
            <person name="Klenk H.P."/>
            <person name="Richter M."/>
            <person name="Schuler M."/>
            <person name="Gloeckner F.O."/>
            <person name="Meyerdierks A."/>
            <person name="Gottschalk G."/>
            <person name="Amann R."/>
        </authorList>
    </citation>
    <scope>NUCLEOTIDE SEQUENCE [LARGE SCALE GENOMIC DNA]</scope>
    <source>
        <strain evidence="10">ATCC 43914 / DSM 3382 / HRM2</strain>
    </source>
</reference>
<feature type="transmembrane region" description="Helical" evidence="7">
    <location>
        <begin position="215"/>
        <end position="234"/>
    </location>
</feature>
<feature type="transmembrane region" description="Helical" evidence="7">
    <location>
        <begin position="270"/>
        <end position="292"/>
    </location>
</feature>
<feature type="transmembrane region" description="Helical" evidence="7">
    <location>
        <begin position="163"/>
        <end position="189"/>
    </location>
</feature>
<evidence type="ECO:0000256" key="1">
    <source>
        <dbReference type="ARBA" id="ARBA00004429"/>
    </source>
</evidence>
<feature type="transmembrane region" description="Helical" evidence="7">
    <location>
        <begin position="312"/>
        <end position="342"/>
    </location>
</feature>
<feature type="transmembrane region" description="Helical" evidence="7">
    <location>
        <begin position="240"/>
        <end position="258"/>
    </location>
</feature>
<dbReference type="AlphaFoldDB" id="C0QHE1"/>
<feature type="transmembrane region" description="Helical" evidence="7">
    <location>
        <begin position="6"/>
        <end position="32"/>
    </location>
</feature>
<organism evidence="9 10">
    <name type="scientific">Desulforapulum autotrophicum (strain ATCC 43914 / DSM 3382 / VKM B-1955 / HRM2)</name>
    <name type="common">Desulfobacterium autotrophicum</name>
    <dbReference type="NCBI Taxonomy" id="177437"/>
    <lineage>
        <taxon>Bacteria</taxon>
        <taxon>Pseudomonadati</taxon>
        <taxon>Thermodesulfobacteriota</taxon>
        <taxon>Desulfobacteria</taxon>
        <taxon>Desulfobacterales</taxon>
        <taxon>Desulfobacteraceae</taxon>
        <taxon>Desulforapulum</taxon>
    </lineage>
</organism>
<sequence>MVYLLFLLFIFFAICGIPIAFSLGVASLGYVFYNHVSFILVAQKMFTGMDSFLLTAIPLFILAGNLMNAAGLTEELIEFTKIFVGRVRGGLAYVNVLISMIFAGMTGAGVSDTAAVGSIMIPGMVKDNYRKDFSTAVTAISSTIGPVIPPSIPFIVYGSITGISIGALFLAGIVPGVLLGLSMMAVIFITSCRENLPRLEEKYSLQKKIKISKDAMLAMIMPVVILGGIVGGIATPTEVAAIAAFYAFIVGVIIRRTVTLKILINVLVETGITTGGVMILMGTAAIFSFILTTELFPQMLAETVLSLTHNKIFILILVNIVLLVFGMFLDVVPALLVLTPVFLPLVKMVGVDPLHYGVICVLNLVIGLATPPVGMCLFVGANIARISIEKVSRALIPFLIAVIMVLMIVTYWESAVLWFPRMFGFHQ</sequence>
<dbReference type="PIRSF" id="PIRSF006066">
    <property type="entry name" value="HI0050"/>
    <property type="match status" value="1"/>
</dbReference>
<dbReference type="KEGG" id="dat:HRM2_47510"/>
<evidence type="ECO:0000313" key="10">
    <source>
        <dbReference type="Proteomes" id="UP000000442"/>
    </source>
</evidence>
<evidence type="ECO:0000256" key="3">
    <source>
        <dbReference type="ARBA" id="ARBA00022519"/>
    </source>
</evidence>
<dbReference type="PANTHER" id="PTHR33362">
    <property type="entry name" value="SIALIC ACID TRAP TRANSPORTER PERMEASE PROTEIN SIAT-RELATED"/>
    <property type="match status" value="1"/>
</dbReference>
<keyword evidence="3" id="KW-0997">Cell inner membrane</keyword>
<evidence type="ECO:0000256" key="7">
    <source>
        <dbReference type="SAM" id="Phobius"/>
    </source>
</evidence>
<dbReference type="eggNOG" id="COG1593">
    <property type="taxonomic scope" value="Bacteria"/>
</dbReference>
<evidence type="ECO:0000313" key="9">
    <source>
        <dbReference type="EMBL" id="ACN17800.1"/>
    </source>
</evidence>
<dbReference type="EMBL" id="CP001087">
    <property type="protein sequence ID" value="ACN17800.1"/>
    <property type="molecule type" value="Genomic_DNA"/>
</dbReference>
<keyword evidence="2" id="KW-1003">Cell membrane</keyword>
<name>C0QHE1_DESAH</name>
<evidence type="ECO:0000259" key="8">
    <source>
        <dbReference type="Pfam" id="PF06808"/>
    </source>
</evidence>
<feature type="transmembrane region" description="Helical" evidence="7">
    <location>
        <begin position="354"/>
        <end position="383"/>
    </location>
</feature>
<feature type="transmembrane region" description="Helical" evidence="7">
    <location>
        <begin position="92"/>
        <end position="121"/>
    </location>
</feature>
<keyword evidence="10" id="KW-1185">Reference proteome</keyword>
<dbReference type="NCBIfam" id="TIGR00786">
    <property type="entry name" value="dctM"/>
    <property type="match status" value="1"/>
</dbReference>
<evidence type="ECO:0000256" key="5">
    <source>
        <dbReference type="ARBA" id="ARBA00022989"/>
    </source>
</evidence>
<dbReference type="InterPro" id="IPR004681">
    <property type="entry name" value="TRAP_DctM"/>
</dbReference>
<keyword evidence="6 7" id="KW-0472">Membrane</keyword>
<keyword evidence="5 7" id="KW-1133">Transmembrane helix</keyword>
<proteinExistence type="predicted"/>
<accession>C0QHE1</accession>
<feature type="transmembrane region" description="Helical" evidence="7">
    <location>
        <begin position="133"/>
        <end position="157"/>
    </location>
</feature>
<feature type="transmembrane region" description="Helical" evidence="7">
    <location>
        <begin position="395"/>
        <end position="419"/>
    </location>
</feature>
<dbReference type="GO" id="GO:0022857">
    <property type="term" value="F:transmembrane transporter activity"/>
    <property type="evidence" value="ECO:0007669"/>
    <property type="project" value="TreeGrafter"/>
</dbReference>
<comment type="subcellular location">
    <subcellularLocation>
        <location evidence="1">Cell inner membrane</location>
        <topology evidence="1">Multi-pass membrane protein</topology>
    </subcellularLocation>
</comment>
<feature type="domain" description="TRAP C4-dicarboxylate transport system permease DctM subunit" evidence="8">
    <location>
        <begin position="7"/>
        <end position="412"/>
    </location>
</feature>
<dbReference type="GO" id="GO:0005886">
    <property type="term" value="C:plasma membrane"/>
    <property type="evidence" value="ECO:0007669"/>
    <property type="project" value="UniProtKB-SubCell"/>
</dbReference>
<dbReference type="OrthoDB" id="9790209at2"/>
<evidence type="ECO:0000256" key="2">
    <source>
        <dbReference type="ARBA" id="ARBA00022475"/>
    </source>
</evidence>